<evidence type="ECO:0000256" key="1">
    <source>
        <dbReference type="SAM" id="Coils"/>
    </source>
</evidence>
<protein>
    <recommendedName>
        <fullName evidence="3">DNA replication checkpoint mediator MRC1 domain-containing protein</fullName>
    </recommendedName>
</protein>
<dbReference type="EMBL" id="SPLM01000038">
    <property type="protein sequence ID" value="TMW65237.1"/>
    <property type="molecule type" value="Genomic_DNA"/>
</dbReference>
<feature type="region of interest" description="Disordered" evidence="2">
    <location>
        <begin position="624"/>
        <end position="662"/>
    </location>
</feature>
<dbReference type="Proteomes" id="UP000794436">
    <property type="component" value="Unassembled WGS sequence"/>
</dbReference>
<dbReference type="Pfam" id="PF09444">
    <property type="entry name" value="MRC1"/>
    <property type="match status" value="1"/>
</dbReference>
<feature type="compositionally biased region" description="Acidic residues" evidence="2">
    <location>
        <begin position="343"/>
        <end position="354"/>
    </location>
</feature>
<name>A0A8K1FMV3_PYTOL</name>
<sequence length="777" mass="85732">MSGAELALETQLLLQEVTQAKQFEVAVDAEGPPLSEFELAKQALVDKLRKKKEQNRQQLQQRNLKRYGFAGAAAKMTSPPQVPAQPAAQAAGNRVTPVKQKQMGLPVIAAAPAASRKKKELLSSLRKQAIKQGSQEMAKLFGYNSYEEHIKYLNKIEKMKILQSELQETKQGEEGEGPNAVEGGSDVEEADVDEDVEMVGENDGAHDEEDTSMETQDIASGTQDQGEESVLPAELSAPEAIDVEHDDDAATATVSKEGSQASSRSPVNRRRRNQIQVDDDEEDGNEADSEQDDKEDAEEDKEEAAEVVDDKPKDRAAAFRRLLQEEAKQNRQRKRLRKGADFVESEAEEEEEEDALRIGGLGDFGFGVPQAATKESTEAEAERNALNMRDDDLEGIVDDLSDEEKEQAQDLDEIYRRELEEQDRHQVKEVMRNVKEGFGRNRRAFSGLDAAGARGRFNLNELTAADGSKLEAARLGLLESDEELMDDDDEDKEKEEENEETEEEDEEAEMERLLRERFLNQPKIYITSSESEGEEENEVEKAANDTAGEEIESDEERERQQMKLFSERARINRRMQRMKEVQRQVAVENEEEVVKAPLPNLLLEEDEESQELLKVLNRTDVAPAAAANTASSNSSRLPSTARPGVKRFNSFGMSSARSSSSFSRVAKNCKLFSTGSGSSAPKGFVFTSFSSDKAEQGDENTNSVEDSGSQPSSQPGLAKSQSWGGSGSRGVKRPFGTTGANASSAQGSNKKHKGGKSDFFSVLASYQCVSQDTSAPM</sequence>
<feature type="region of interest" description="Disordered" evidence="2">
    <location>
        <begin position="690"/>
        <end position="755"/>
    </location>
</feature>
<dbReference type="OrthoDB" id="166946at2759"/>
<dbReference type="AlphaFoldDB" id="A0A8K1FMV3"/>
<feature type="compositionally biased region" description="Basic and acidic residues" evidence="2">
    <location>
        <begin position="308"/>
        <end position="329"/>
    </location>
</feature>
<evidence type="ECO:0000313" key="4">
    <source>
        <dbReference type="EMBL" id="TMW65237.1"/>
    </source>
</evidence>
<accession>A0A8K1FMV3</accession>
<feature type="coiled-coil region" evidence="1">
    <location>
        <begin position="34"/>
        <end position="65"/>
    </location>
</feature>
<feature type="compositionally biased region" description="Acidic residues" evidence="2">
    <location>
        <begin position="185"/>
        <end position="212"/>
    </location>
</feature>
<feature type="region of interest" description="Disordered" evidence="2">
    <location>
        <begin position="372"/>
        <end position="391"/>
    </location>
</feature>
<feature type="region of interest" description="Disordered" evidence="2">
    <location>
        <begin position="166"/>
        <end position="362"/>
    </location>
</feature>
<feature type="compositionally biased region" description="Polar residues" evidence="2">
    <location>
        <begin position="252"/>
        <end position="261"/>
    </location>
</feature>
<feature type="compositionally biased region" description="Low complexity" evidence="2">
    <location>
        <begin position="624"/>
        <end position="635"/>
    </location>
</feature>
<proteinExistence type="predicted"/>
<gene>
    <name evidence="4" type="ORF">Poli38472_009404</name>
</gene>
<feature type="region of interest" description="Disordered" evidence="2">
    <location>
        <begin position="75"/>
        <end position="96"/>
    </location>
</feature>
<evidence type="ECO:0000313" key="5">
    <source>
        <dbReference type="Proteomes" id="UP000794436"/>
    </source>
</evidence>
<feature type="compositionally biased region" description="Polar residues" evidence="2">
    <location>
        <begin position="738"/>
        <end position="748"/>
    </location>
</feature>
<feature type="compositionally biased region" description="Polar residues" evidence="2">
    <location>
        <begin position="213"/>
        <end position="224"/>
    </location>
</feature>
<organism evidence="4 5">
    <name type="scientific">Pythium oligandrum</name>
    <name type="common">Mycoparasitic fungus</name>
    <dbReference type="NCBI Taxonomy" id="41045"/>
    <lineage>
        <taxon>Eukaryota</taxon>
        <taxon>Sar</taxon>
        <taxon>Stramenopiles</taxon>
        <taxon>Oomycota</taxon>
        <taxon>Peronosporomycetes</taxon>
        <taxon>Pythiales</taxon>
        <taxon>Pythiaceae</taxon>
        <taxon>Pythium</taxon>
    </lineage>
</organism>
<evidence type="ECO:0000259" key="3">
    <source>
        <dbReference type="Pfam" id="PF09444"/>
    </source>
</evidence>
<keyword evidence="1" id="KW-0175">Coiled coil</keyword>
<reference evidence="4" key="1">
    <citation type="submission" date="2019-03" db="EMBL/GenBank/DDBJ databases">
        <title>Long read genome sequence of the mycoparasitic Pythium oligandrum ATCC 38472 isolated from sugarbeet rhizosphere.</title>
        <authorList>
            <person name="Gaulin E."/>
        </authorList>
    </citation>
    <scope>NUCLEOTIDE SEQUENCE</scope>
    <source>
        <strain evidence="4">ATCC 38472_TT</strain>
    </source>
</reference>
<feature type="region of interest" description="Disordered" evidence="2">
    <location>
        <begin position="464"/>
        <end position="560"/>
    </location>
</feature>
<evidence type="ECO:0000256" key="2">
    <source>
        <dbReference type="SAM" id="MobiDB-lite"/>
    </source>
</evidence>
<feature type="compositionally biased region" description="Acidic residues" evidence="2">
    <location>
        <begin position="479"/>
        <end position="509"/>
    </location>
</feature>
<dbReference type="InterPro" id="IPR018564">
    <property type="entry name" value="Repl_chkpnt_MRC1_dom"/>
</dbReference>
<feature type="compositionally biased region" description="Low complexity" evidence="2">
    <location>
        <begin position="648"/>
        <end position="662"/>
    </location>
</feature>
<comment type="caution">
    <text evidence="4">The sequence shown here is derived from an EMBL/GenBank/DDBJ whole genome shotgun (WGS) entry which is preliminary data.</text>
</comment>
<feature type="compositionally biased region" description="Polar residues" evidence="2">
    <location>
        <begin position="699"/>
        <end position="723"/>
    </location>
</feature>
<feature type="compositionally biased region" description="Acidic residues" evidence="2">
    <location>
        <begin position="277"/>
        <end position="307"/>
    </location>
</feature>
<feature type="domain" description="DNA replication checkpoint mediator MRC1" evidence="3">
    <location>
        <begin position="340"/>
        <end position="446"/>
    </location>
</feature>
<keyword evidence="5" id="KW-1185">Reference proteome</keyword>